<proteinExistence type="predicted"/>
<protein>
    <submittedName>
        <fullName evidence="3">Copper chaperone PCu(A)C</fullName>
    </submittedName>
</protein>
<dbReference type="InterPro" id="IPR058248">
    <property type="entry name" value="Lxx211020-like"/>
</dbReference>
<sequence>MKQKLISLVAVLLTLVGVTSAFAHGFQIGDLKIGHPYSRAMLPGAKVGGGYLKITNAGADDRLVSASSDRAASVQIHEMKMDGGIMEMRELKDGLAVPANSIVELKPGSYHLMFMNVAEPFKEGEMVKAKLVFEKAGSVDVEFAVGPASGEAKNDHTGHGTGEHKK</sequence>
<evidence type="ECO:0000256" key="2">
    <source>
        <dbReference type="SAM" id="SignalP"/>
    </source>
</evidence>
<dbReference type="Proteomes" id="UP001595697">
    <property type="component" value="Unassembled WGS sequence"/>
</dbReference>
<accession>A0ABV8EEF3</accession>
<comment type="caution">
    <text evidence="3">The sequence shown here is derived from an EMBL/GenBank/DDBJ whole genome shotgun (WGS) entry which is preliminary data.</text>
</comment>
<keyword evidence="2" id="KW-0732">Signal</keyword>
<evidence type="ECO:0000313" key="4">
    <source>
        <dbReference type="Proteomes" id="UP001595697"/>
    </source>
</evidence>
<dbReference type="InterPro" id="IPR036182">
    <property type="entry name" value="PCuAC_sf"/>
</dbReference>
<dbReference type="RefSeq" id="WP_247261288.1">
    <property type="nucleotide sequence ID" value="NZ_JALJQZ010000019.1"/>
</dbReference>
<dbReference type="PANTHER" id="PTHR36302:SF1">
    <property type="entry name" value="COPPER CHAPERONE PCU(A)C"/>
    <property type="match status" value="1"/>
</dbReference>
<dbReference type="InterPro" id="IPR007410">
    <property type="entry name" value="LpqE-like"/>
</dbReference>
<dbReference type="EMBL" id="JBHSBD010000129">
    <property type="protein sequence ID" value="MFC3970961.1"/>
    <property type="molecule type" value="Genomic_DNA"/>
</dbReference>
<gene>
    <name evidence="3" type="ORF">ACFOVS_23105</name>
</gene>
<feature type="region of interest" description="Disordered" evidence="1">
    <location>
        <begin position="147"/>
        <end position="166"/>
    </location>
</feature>
<name>A0ABV8EEF3_9HYPH</name>
<reference evidence="4" key="1">
    <citation type="journal article" date="2019" name="Int. J. Syst. Evol. Microbiol.">
        <title>The Global Catalogue of Microorganisms (GCM) 10K type strain sequencing project: providing services to taxonomists for standard genome sequencing and annotation.</title>
        <authorList>
            <consortium name="The Broad Institute Genomics Platform"/>
            <consortium name="The Broad Institute Genome Sequencing Center for Infectious Disease"/>
            <person name="Wu L."/>
            <person name="Ma J."/>
        </authorList>
    </citation>
    <scope>NUCLEOTIDE SEQUENCE [LARGE SCALE GENOMIC DNA]</scope>
    <source>
        <strain evidence="4">TBRC 5781</strain>
    </source>
</reference>
<evidence type="ECO:0000256" key="1">
    <source>
        <dbReference type="SAM" id="MobiDB-lite"/>
    </source>
</evidence>
<dbReference type="Gene3D" id="2.60.40.1890">
    <property type="entry name" value="PCu(A)C copper chaperone"/>
    <property type="match status" value="1"/>
</dbReference>
<feature type="compositionally biased region" description="Basic and acidic residues" evidence="1">
    <location>
        <begin position="152"/>
        <end position="166"/>
    </location>
</feature>
<dbReference type="SUPFAM" id="SSF110087">
    <property type="entry name" value="DR1885-like metal-binding protein"/>
    <property type="match status" value="1"/>
</dbReference>
<evidence type="ECO:0000313" key="3">
    <source>
        <dbReference type="EMBL" id="MFC3970961.1"/>
    </source>
</evidence>
<dbReference type="PANTHER" id="PTHR36302">
    <property type="entry name" value="BLR7088 PROTEIN"/>
    <property type="match status" value="1"/>
</dbReference>
<keyword evidence="4" id="KW-1185">Reference proteome</keyword>
<organism evidence="3 4">
    <name type="scientific">Rhizobium lemnae</name>
    <dbReference type="NCBI Taxonomy" id="1214924"/>
    <lineage>
        <taxon>Bacteria</taxon>
        <taxon>Pseudomonadati</taxon>
        <taxon>Pseudomonadota</taxon>
        <taxon>Alphaproteobacteria</taxon>
        <taxon>Hyphomicrobiales</taxon>
        <taxon>Rhizobiaceae</taxon>
        <taxon>Rhizobium/Agrobacterium group</taxon>
        <taxon>Rhizobium</taxon>
    </lineage>
</organism>
<dbReference type="Pfam" id="PF04314">
    <property type="entry name" value="PCuAC"/>
    <property type="match status" value="1"/>
</dbReference>
<feature type="chain" id="PRO_5046438200" evidence="2">
    <location>
        <begin position="24"/>
        <end position="166"/>
    </location>
</feature>
<feature type="signal peptide" evidence="2">
    <location>
        <begin position="1"/>
        <end position="23"/>
    </location>
</feature>